<dbReference type="Proteomes" id="UP000236743">
    <property type="component" value="Unassembled WGS sequence"/>
</dbReference>
<feature type="region of interest" description="Disordered" evidence="1">
    <location>
        <begin position="79"/>
        <end position="101"/>
    </location>
</feature>
<evidence type="ECO:0000313" key="3">
    <source>
        <dbReference type="EMBL" id="SEF85562.1"/>
    </source>
</evidence>
<protein>
    <submittedName>
        <fullName evidence="3">Uncharacterized protein</fullName>
    </submittedName>
</protein>
<dbReference type="EMBL" id="FNUY01000002">
    <property type="protein sequence ID" value="SEF85562.1"/>
    <property type="molecule type" value="Genomic_DNA"/>
</dbReference>
<evidence type="ECO:0000313" key="4">
    <source>
        <dbReference type="Proteomes" id="UP000236743"/>
    </source>
</evidence>
<accession>A0A1H5VDX5</accession>
<dbReference type="AlphaFoldDB" id="A0A1H5VDX5"/>
<sequence>MGSMIVKGHILALAIGALSLAGAMSPAQSFWQRSQVSRCSDATSEAERMQLRCWELNAYADPGWPALGVGGAYSVPPYESPGAHERFSPRLKSGPVTRRLG</sequence>
<gene>
    <name evidence="3" type="ORF">SAMN04488115_102272</name>
</gene>
<proteinExistence type="predicted"/>
<keyword evidence="4" id="KW-1185">Reference proteome</keyword>
<feature type="chain" id="PRO_5009287217" evidence="2">
    <location>
        <begin position="24"/>
        <end position="101"/>
    </location>
</feature>
<name>A0A1H5VDX5_9HYPH</name>
<feature type="signal peptide" evidence="2">
    <location>
        <begin position="1"/>
        <end position="23"/>
    </location>
</feature>
<reference evidence="3 4" key="1">
    <citation type="submission" date="2016-10" db="EMBL/GenBank/DDBJ databases">
        <authorList>
            <person name="de Groot N.N."/>
        </authorList>
    </citation>
    <scope>NUCLEOTIDE SEQUENCE [LARGE SCALE GENOMIC DNA]</scope>
    <source>
        <strain evidence="3 4">DSM 26656</strain>
    </source>
</reference>
<evidence type="ECO:0000256" key="2">
    <source>
        <dbReference type="SAM" id="SignalP"/>
    </source>
</evidence>
<keyword evidence="2" id="KW-0732">Signal</keyword>
<evidence type="ECO:0000256" key="1">
    <source>
        <dbReference type="SAM" id="MobiDB-lite"/>
    </source>
</evidence>
<organism evidence="3 4">
    <name type="scientific">Bosea lathyri</name>
    <dbReference type="NCBI Taxonomy" id="1036778"/>
    <lineage>
        <taxon>Bacteria</taxon>
        <taxon>Pseudomonadati</taxon>
        <taxon>Pseudomonadota</taxon>
        <taxon>Alphaproteobacteria</taxon>
        <taxon>Hyphomicrobiales</taxon>
        <taxon>Boseaceae</taxon>
        <taxon>Bosea</taxon>
    </lineage>
</organism>